<evidence type="ECO:0008006" key="4">
    <source>
        <dbReference type="Google" id="ProtNLM"/>
    </source>
</evidence>
<organism evidence="2 3">
    <name type="scientific">Spongiactinospora gelatinilytica</name>
    <dbReference type="NCBI Taxonomy" id="2666298"/>
    <lineage>
        <taxon>Bacteria</taxon>
        <taxon>Bacillati</taxon>
        <taxon>Actinomycetota</taxon>
        <taxon>Actinomycetes</taxon>
        <taxon>Streptosporangiales</taxon>
        <taxon>Streptosporangiaceae</taxon>
        <taxon>Spongiactinospora</taxon>
    </lineage>
</organism>
<gene>
    <name evidence="2" type="ORF">C1I98_30900</name>
</gene>
<reference evidence="2 3" key="1">
    <citation type="submission" date="2018-01" db="EMBL/GenBank/DDBJ databases">
        <title>Draft genome sequence of Sphaerisporangium sp. 7K107.</title>
        <authorList>
            <person name="Sahin N."/>
            <person name="Saygin H."/>
            <person name="Ay H."/>
        </authorList>
    </citation>
    <scope>NUCLEOTIDE SEQUENCE [LARGE SCALE GENOMIC DNA]</scope>
    <source>
        <strain evidence="2 3">7K107</strain>
    </source>
</reference>
<dbReference type="EMBL" id="POUA01000344">
    <property type="protein sequence ID" value="PZG30810.1"/>
    <property type="molecule type" value="Genomic_DNA"/>
</dbReference>
<sequence>MGAFRKATALTAAAAWTAGILSSTPAQAAPVEAPASTAGAQSAIGAANLSATAPSRAVAWDDATGVPLAAYECNARSVCFWTGRDGKGSRCMWPVDDPNWSTGDYKCSWAGTEPKSIRNTDTASRYNGVAYYRDTGWNTRVGCTRQGGRGNLYSGIHVLSHQWVTGRCG</sequence>
<feature type="signal peptide" evidence="1">
    <location>
        <begin position="1"/>
        <end position="28"/>
    </location>
</feature>
<proteinExistence type="predicted"/>
<dbReference type="RefSeq" id="WP_111170914.1">
    <property type="nucleotide sequence ID" value="NZ_POUA01000344.1"/>
</dbReference>
<dbReference type="AlphaFoldDB" id="A0A2W2G0A3"/>
<evidence type="ECO:0000313" key="3">
    <source>
        <dbReference type="Proteomes" id="UP000248544"/>
    </source>
</evidence>
<comment type="caution">
    <text evidence="2">The sequence shown here is derived from an EMBL/GenBank/DDBJ whole genome shotgun (WGS) entry which is preliminary data.</text>
</comment>
<keyword evidence="3" id="KW-1185">Reference proteome</keyword>
<keyword evidence="1" id="KW-0732">Signal</keyword>
<feature type="chain" id="PRO_5016023066" description="Peptidase inhibitor family I36" evidence="1">
    <location>
        <begin position="29"/>
        <end position="169"/>
    </location>
</feature>
<evidence type="ECO:0000313" key="2">
    <source>
        <dbReference type="EMBL" id="PZG30810.1"/>
    </source>
</evidence>
<protein>
    <recommendedName>
        <fullName evidence="4">Peptidase inhibitor family I36</fullName>
    </recommendedName>
</protein>
<dbReference type="Proteomes" id="UP000248544">
    <property type="component" value="Unassembled WGS sequence"/>
</dbReference>
<name>A0A2W2G0A3_9ACTN</name>
<evidence type="ECO:0000256" key="1">
    <source>
        <dbReference type="SAM" id="SignalP"/>
    </source>
</evidence>
<accession>A0A2W2G0A3</accession>
<dbReference type="Pfam" id="PF03995">
    <property type="entry name" value="Inhibitor_I36"/>
    <property type="match status" value="1"/>
</dbReference>